<organism evidence="1 2">
    <name type="scientific">Haematococcus lacustris</name>
    <name type="common">Green alga</name>
    <name type="synonym">Haematococcus pluvialis</name>
    <dbReference type="NCBI Taxonomy" id="44745"/>
    <lineage>
        <taxon>Eukaryota</taxon>
        <taxon>Viridiplantae</taxon>
        <taxon>Chlorophyta</taxon>
        <taxon>core chlorophytes</taxon>
        <taxon>Chlorophyceae</taxon>
        <taxon>CS clade</taxon>
        <taxon>Chlamydomonadales</taxon>
        <taxon>Haematococcaceae</taxon>
        <taxon>Haematococcus</taxon>
    </lineage>
</organism>
<name>A0A699ZQR6_HAELA</name>
<proteinExistence type="predicted"/>
<dbReference type="AlphaFoldDB" id="A0A699ZQR6"/>
<dbReference type="Proteomes" id="UP000485058">
    <property type="component" value="Unassembled WGS sequence"/>
</dbReference>
<evidence type="ECO:0000313" key="1">
    <source>
        <dbReference type="EMBL" id="GFH23510.1"/>
    </source>
</evidence>
<evidence type="ECO:0000313" key="2">
    <source>
        <dbReference type="Proteomes" id="UP000485058"/>
    </source>
</evidence>
<dbReference type="EMBL" id="BLLF01002290">
    <property type="protein sequence ID" value="GFH23510.1"/>
    <property type="molecule type" value="Genomic_DNA"/>
</dbReference>
<gene>
    <name evidence="1" type="ORF">HaLaN_21132</name>
</gene>
<comment type="caution">
    <text evidence="1">The sequence shown here is derived from an EMBL/GenBank/DDBJ whole genome shotgun (WGS) entry which is preliminary data.</text>
</comment>
<sequence>MDEEQSPDCAIMIKVRLLVALPPQQLPVLQVLLGLGLDPLWLLWGAMLAYWQPEAVLNVLDVTMLLSDVDTSGAIAAALTAYLLDHKAKLTAGVFKEGQPVWVDREVEKCLVHRRSSELKFMLDMIPTISLPGMLYLQECKDLMVLLLAKAGRMDLERRSQRPHWGGCTLLHMAYSIWFHSLQF</sequence>
<accession>A0A699ZQR6</accession>
<protein>
    <submittedName>
        <fullName evidence="1">Uncharacterized protein</fullName>
    </submittedName>
</protein>
<keyword evidence="2" id="KW-1185">Reference proteome</keyword>
<reference evidence="1 2" key="1">
    <citation type="submission" date="2020-02" db="EMBL/GenBank/DDBJ databases">
        <title>Draft genome sequence of Haematococcus lacustris strain NIES-144.</title>
        <authorList>
            <person name="Morimoto D."/>
            <person name="Nakagawa S."/>
            <person name="Yoshida T."/>
            <person name="Sawayama S."/>
        </authorList>
    </citation>
    <scope>NUCLEOTIDE SEQUENCE [LARGE SCALE GENOMIC DNA]</scope>
    <source>
        <strain evidence="1 2">NIES-144</strain>
    </source>
</reference>